<organism evidence="2 3">
    <name type="scientific">Ambispora leptoticha</name>
    <dbReference type="NCBI Taxonomy" id="144679"/>
    <lineage>
        <taxon>Eukaryota</taxon>
        <taxon>Fungi</taxon>
        <taxon>Fungi incertae sedis</taxon>
        <taxon>Mucoromycota</taxon>
        <taxon>Glomeromycotina</taxon>
        <taxon>Glomeromycetes</taxon>
        <taxon>Archaeosporales</taxon>
        <taxon>Ambisporaceae</taxon>
        <taxon>Ambispora</taxon>
    </lineage>
</organism>
<dbReference type="EMBL" id="CAJVPS010000160">
    <property type="protein sequence ID" value="CAG8459288.1"/>
    <property type="molecule type" value="Genomic_DNA"/>
</dbReference>
<proteinExistence type="predicted"/>
<name>A0A9N8VRY7_9GLOM</name>
<comment type="caution">
    <text evidence="2">The sequence shown here is derived from an EMBL/GenBank/DDBJ whole genome shotgun (WGS) entry which is preliminary data.</text>
</comment>
<evidence type="ECO:0000313" key="3">
    <source>
        <dbReference type="Proteomes" id="UP000789508"/>
    </source>
</evidence>
<feature type="region of interest" description="Disordered" evidence="1">
    <location>
        <begin position="1"/>
        <end position="20"/>
    </location>
</feature>
<feature type="compositionally biased region" description="Polar residues" evidence="1">
    <location>
        <begin position="1"/>
        <end position="15"/>
    </location>
</feature>
<protein>
    <submittedName>
        <fullName evidence="2">9105_t:CDS:1</fullName>
    </submittedName>
</protein>
<dbReference type="AlphaFoldDB" id="A0A9N8VRY7"/>
<sequence>MLKNYRSSGTLSAPSNADCVEKSEEKMAQDLFDYASEQPKTSLASSPKYSEIVRTNVQAHAENADPEEWMAVSRCERLISEEIYLREWEYEGTLRSYIYNDEESVK</sequence>
<keyword evidence="3" id="KW-1185">Reference proteome</keyword>
<evidence type="ECO:0000256" key="1">
    <source>
        <dbReference type="SAM" id="MobiDB-lite"/>
    </source>
</evidence>
<accession>A0A9N8VRY7</accession>
<gene>
    <name evidence="2" type="ORF">ALEPTO_LOCUS1450</name>
</gene>
<dbReference type="Proteomes" id="UP000789508">
    <property type="component" value="Unassembled WGS sequence"/>
</dbReference>
<reference evidence="2" key="1">
    <citation type="submission" date="2021-06" db="EMBL/GenBank/DDBJ databases">
        <authorList>
            <person name="Kallberg Y."/>
            <person name="Tangrot J."/>
            <person name="Rosling A."/>
        </authorList>
    </citation>
    <scope>NUCLEOTIDE SEQUENCE</scope>
    <source>
        <strain evidence="2">FL130A</strain>
    </source>
</reference>
<evidence type="ECO:0000313" key="2">
    <source>
        <dbReference type="EMBL" id="CAG8459288.1"/>
    </source>
</evidence>